<dbReference type="GO" id="GO:0005524">
    <property type="term" value="F:ATP binding"/>
    <property type="evidence" value="ECO:0007669"/>
    <property type="project" value="UniProtKB-KW"/>
</dbReference>
<evidence type="ECO:0000256" key="3">
    <source>
        <dbReference type="ARBA" id="ARBA00022840"/>
    </source>
</evidence>
<keyword evidence="2" id="KW-0547">Nucleotide-binding</keyword>
<keyword evidence="1" id="KW-0813">Transport</keyword>
<dbReference type="PANTHER" id="PTHR45772:SF10">
    <property type="entry name" value="LIPOPOLYSACCHARIDE EXPORT SYSTEM ATP-BINDING PROTEIN LPTB"/>
    <property type="match status" value="1"/>
</dbReference>
<dbReference type="InterPro" id="IPR051120">
    <property type="entry name" value="ABC_AA/LPS_Transport"/>
</dbReference>
<dbReference type="RefSeq" id="WP_119322467.1">
    <property type="nucleotide sequence ID" value="NZ_AP025739.1"/>
</dbReference>
<keyword evidence="6" id="KW-1185">Reference proteome</keyword>
<dbReference type="GO" id="GO:0055085">
    <property type="term" value="P:transmembrane transport"/>
    <property type="evidence" value="ECO:0007669"/>
    <property type="project" value="InterPro"/>
</dbReference>
<evidence type="ECO:0000256" key="2">
    <source>
        <dbReference type="ARBA" id="ARBA00022741"/>
    </source>
</evidence>
<dbReference type="SMART" id="SM00382">
    <property type="entry name" value="AAA"/>
    <property type="match status" value="1"/>
</dbReference>
<evidence type="ECO:0000313" key="6">
    <source>
        <dbReference type="Proteomes" id="UP000287394"/>
    </source>
</evidence>
<proteinExistence type="predicted"/>
<dbReference type="Pfam" id="PF00005">
    <property type="entry name" value="ABC_tran"/>
    <property type="match status" value="1"/>
</dbReference>
<dbReference type="KEGG" id="ccot:CCAX7_32860"/>
<accession>A0A402CYV3</accession>
<organism evidence="5 6">
    <name type="scientific">Capsulimonas corticalis</name>
    <dbReference type="NCBI Taxonomy" id="2219043"/>
    <lineage>
        <taxon>Bacteria</taxon>
        <taxon>Bacillati</taxon>
        <taxon>Armatimonadota</taxon>
        <taxon>Armatimonadia</taxon>
        <taxon>Capsulimonadales</taxon>
        <taxon>Capsulimonadaceae</taxon>
        <taxon>Capsulimonas</taxon>
    </lineage>
</organism>
<dbReference type="InterPro" id="IPR017871">
    <property type="entry name" value="ABC_transporter-like_CS"/>
</dbReference>
<dbReference type="Proteomes" id="UP000287394">
    <property type="component" value="Chromosome"/>
</dbReference>
<dbReference type="SUPFAM" id="SSF52540">
    <property type="entry name" value="P-loop containing nucleoside triphosphate hydrolases"/>
    <property type="match status" value="1"/>
</dbReference>
<feature type="region of interest" description="Disordered" evidence="4">
    <location>
        <begin position="235"/>
        <end position="266"/>
    </location>
</feature>
<dbReference type="InterPro" id="IPR027417">
    <property type="entry name" value="P-loop_NTPase"/>
</dbReference>
<dbReference type="NCBIfam" id="TIGR04406">
    <property type="entry name" value="LPS_export_lptB"/>
    <property type="match status" value="1"/>
</dbReference>
<dbReference type="GO" id="GO:0043190">
    <property type="term" value="C:ATP-binding cassette (ABC) transporter complex"/>
    <property type="evidence" value="ECO:0007669"/>
    <property type="project" value="InterPro"/>
</dbReference>
<reference evidence="5 6" key="1">
    <citation type="journal article" date="2019" name="Int. J. Syst. Evol. Microbiol.">
        <title>Capsulimonas corticalis gen. nov., sp. nov., an aerobic capsulated bacterium, of a novel bacterial order, Capsulimonadales ord. nov., of the class Armatimonadia of the phylum Armatimonadetes.</title>
        <authorList>
            <person name="Li J."/>
            <person name="Kudo C."/>
            <person name="Tonouchi A."/>
        </authorList>
    </citation>
    <scope>NUCLEOTIDE SEQUENCE [LARGE SCALE GENOMIC DNA]</scope>
    <source>
        <strain evidence="5 6">AX-7</strain>
    </source>
</reference>
<dbReference type="PROSITE" id="PS50893">
    <property type="entry name" value="ABC_TRANSPORTER_2"/>
    <property type="match status" value="1"/>
</dbReference>
<dbReference type="PANTHER" id="PTHR45772">
    <property type="entry name" value="CONSERVED COMPONENT OF ABC TRANSPORTER FOR NATURAL AMINO ACIDS-RELATED"/>
    <property type="match status" value="1"/>
</dbReference>
<dbReference type="PROSITE" id="PS00211">
    <property type="entry name" value="ABC_TRANSPORTER_1"/>
    <property type="match status" value="1"/>
</dbReference>
<keyword evidence="3 5" id="KW-0067">ATP-binding</keyword>
<sequence>MPVLRADGLVKAYKGRSVVNGVSVEVHPGEIVGLLGPNGAGKTTSFYMLVGLVRPDSGRVLLDDKDITHLPMYQRAHQGIGYLAQETSVFRKLTVAENIMLILEMQPGLTAADRKERLEDLLTRLGLGPRRNSQALHLSGGEKRRVEIARVLATRPKFILLDEPFTGVDPIAIEDLQSIVADLREDGIGILITDHHVDATLKITDRVYIVFEGEIKTSGSPEELVKNPIARKYYLGDGGGSRGQNSSQLRPPRDEDDGEEQFREAS</sequence>
<dbReference type="InterPro" id="IPR003593">
    <property type="entry name" value="AAA+_ATPase"/>
</dbReference>
<gene>
    <name evidence="5" type="primary">lptB</name>
    <name evidence="5" type="ORF">CCAX7_32860</name>
</gene>
<dbReference type="InterPro" id="IPR003439">
    <property type="entry name" value="ABC_transporter-like_ATP-bd"/>
</dbReference>
<evidence type="ECO:0000313" key="5">
    <source>
        <dbReference type="EMBL" id="BDI31235.1"/>
    </source>
</evidence>
<dbReference type="CDD" id="cd03218">
    <property type="entry name" value="ABC_YhbG"/>
    <property type="match status" value="1"/>
</dbReference>
<name>A0A402CYV3_9BACT</name>
<dbReference type="InterPro" id="IPR030921">
    <property type="entry name" value="LPS_export_LptB"/>
</dbReference>
<dbReference type="Gene3D" id="3.40.50.300">
    <property type="entry name" value="P-loop containing nucleotide triphosphate hydrolases"/>
    <property type="match status" value="1"/>
</dbReference>
<dbReference type="EMBL" id="AP025739">
    <property type="protein sequence ID" value="BDI31235.1"/>
    <property type="molecule type" value="Genomic_DNA"/>
</dbReference>
<evidence type="ECO:0000256" key="4">
    <source>
        <dbReference type="SAM" id="MobiDB-lite"/>
    </source>
</evidence>
<dbReference type="AlphaFoldDB" id="A0A402CYV3"/>
<dbReference type="GO" id="GO:0016887">
    <property type="term" value="F:ATP hydrolysis activity"/>
    <property type="evidence" value="ECO:0007669"/>
    <property type="project" value="InterPro"/>
</dbReference>
<dbReference type="FunFam" id="3.40.50.300:FF:000151">
    <property type="entry name" value="Lipopolysaccharide ABC transporter ATP-binding protein"/>
    <property type="match status" value="1"/>
</dbReference>
<dbReference type="OrthoDB" id="9776369at2"/>
<evidence type="ECO:0000256" key="1">
    <source>
        <dbReference type="ARBA" id="ARBA00022448"/>
    </source>
</evidence>
<protein>
    <submittedName>
        <fullName evidence="5">ABC transporter ATP-binding protein</fullName>
    </submittedName>
</protein>